<dbReference type="GO" id="GO:0015627">
    <property type="term" value="C:type II protein secretion system complex"/>
    <property type="evidence" value="ECO:0007669"/>
    <property type="project" value="InterPro"/>
</dbReference>
<dbReference type="RefSeq" id="WP_162851739.1">
    <property type="nucleotide sequence ID" value="NZ_SNVV01000011.1"/>
</dbReference>
<dbReference type="GO" id="GO:0005525">
    <property type="term" value="F:GTP binding"/>
    <property type="evidence" value="ECO:0007669"/>
    <property type="project" value="UniProtKB-KW"/>
</dbReference>
<evidence type="ECO:0000256" key="8">
    <source>
        <dbReference type="ARBA" id="ARBA00023134"/>
    </source>
</evidence>
<name>A0A4R6DY37_9RHOO</name>
<evidence type="ECO:0000313" key="16">
    <source>
        <dbReference type="Proteomes" id="UP000295129"/>
    </source>
</evidence>
<dbReference type="PRINTS" id="PR00811">
    <property type="entry name" value="BCTERIALGSPD"/>
</dbReference>
<keyword evidence="3 11" id="KW-0813">Transport</keyword>
<dbReference type="GO" id="GO:0015628">
    <property type="term" value="P:protein secretion by the type II secretion system"/>
    <property type="evidence" value="ECO:0007669"/>
    <property type="project" value="InterPro"/>
</dbReference>
<dbReference type="Proteomes" id="UP000295129">
    <property type="component" value="Unassembled WGS sequence"/>
</dbReference>
<keyword evidence="9" id="KW-0472">Membrane</keyword>
<reference evidence="15 16" key="1">
    <citation type="submission" date="2019-03" db="EMBL/GenBank/DDBJ databases">
        <title>Genomic Encyclopedia of Type Strains, Phase IV (KMG-IV): sequencing the most valuable type-strain genomes for metagenomic binning, comparative biology and taxonomic classification.</title>
        <authorList>
            <person name="Goeker M."/>
        </authorList>
    </citation>
    <scope>NUCLEOTIDE SEQUENCE [LARGE SCALE GENOMIC DNA]</scope>
    <source>
        <strain evidence="15 16">DSM 12121</strain>
    </source>
</reference>
<dbReference type="InterPro" id="IPR001775">
    <property type="entry name" value="GspD/PilQ"/>
</dbReference>
<keyword evidence="4" id="KW-0812">Transmembrane</keyword>
<dbReference type="InterPro" id="IPR005644">
    <property type="entry name" value="NolW-like"/>
</dbReference>
<evidence type="ECO:0000256" key="5">
    <source>
        <dbReference type="ARBA" id="ARBA00022729"/>
    </source>
</evidence>
<evidence type="ECO:0000256" key="10">
    <source>
        <dbReference type="ARBA" id="ARBA00023237"/>
    </source>
</evidence>
<evidence type="ECO:0000256" key="4">
    <source>
        <dbReference type="ARBA" id="ARBA00022452"/>
    </source>
</evidence>
<evidence type="ECO:0000256" key="7">
    <source>
        <dbReference type="ARBA" id="ARBA00022927"/>
    </source>
</evidence>
<evidence type="ECO:0000256" key="6">
    <source>
        <dbReference type="ARBA" id="ARBA00022741"/>
    </source>
</evidence>
<comment type="caution">
    <text evidence="15">The sequence shown here is derived from an EMBL/GenBank/DDBJ whole genome shotgun (WGS) entry which is preliminary data.</text>
</comment>
<evidence type="ECO:0000256" key="2">
    <source>
        <dbReference type="ARBA" id="ARBA00006980"/>
    </source>
</evidence>
<feature type="chain" id="PRO_5020697649" evidence="13">
    <location>
        <begin position="20"/>
        <end position="820"/>
    </location>
</feature>
<evidence type="ECO:0000256" key="13">
    <source>
        <dbReference type="SAM" id="SignalP"/>
    </source>
</evidence>
<dbReference type="InterPro" id="IPR004846">
    <property type="entry name" value="T2SS/T3SS_dom"/>
</dbReference>
<feature type="domain" description="SRP54-type proteins GTP-binding" evidence="14">
    <location>
        <begin position="199"/>
        <end position="212"/>
    </location>
</feature>
<dbReference type="InterPro" id="IPR050810">
    <property type="entry name" value="Bact_Secretion_Sys_Channel"/>
</dbReference>
<keyword evidence="8" id="KW-0342">GTP-binding</keyword>
<evidence type="ECO:0000256" key="3">
    <source>
        <dbReference type="ARBA" id="ARBA00022448"/>
    </source>
</evidence>
<evidence type="ECO:0000259" key="14">
    <source>
        <dbReference type="PROSITE" id="PS00300"/>
    </source>
</evidence>
<keyword evidence="5 13" id="KW-0732">Signal</keyword>
<keyword evidence="6" id="KW-0547">Nucleotide-binding</keyword>
<evidence type="ECO:0000256" key="11">
    <source>
        <dbReference type="RuleBase" id="RU004004"/>
    </source>
</evidence>
<dbReference type="GO" id="GO:0009279">
    <property type="term" value="C:cell outer membrane"/>
    <property type="evidence" value="ECO:0007669"/>
    <property type="project" value="UniProtKB-SubCell"/>
</dbReference>
<dbReference type="Pfam" id="PF03958">
    <property type="entry name" value="Secretin_N"/>
    <property type="match status" value="2"/>
</dbReference>
<evidence type="ECO:0000256" key="1">
    <source>
        <dbReference type="ARBA" id="ARBA00004442"/>
    </source>
</evidence>
<dbReference type="EMBL" id="SNVV01000011">
    <property type="protein sequence ID" value="TDN49599.1"/>
    <property type="molecule type" value="Genomic_DNA"/>
</dbReference>
<feature type="region of interest" description="Disordered" evidence="12">
    <location>
        <begin position="39"/>
        <end position="80"/>
    </location>
</feature>
<dbReference type="Pfam" id="PF00263">
    <property type="entry name" value="Secretin"/>
    <property type="match status" value="1"/>
</dbReference>
<dbReference type="PANTHER" id="PTHR30332:SF25">
    <property type="entry name" value="SECRETIN XPSD"/>
    <property type="match status" value="1"/>
</dbReference>
<proteinExistence type="inferred from homology"/>
<dbReference type="AlphaFoldDB" id="A0A4R6DY37"/>
<feature type="compositionally biased region" description="Polar residues" evidence="12">
    <location>
        <begin position="293"/>
        <end position="316"/>
    </location>
</feature>
<dbReference type="NCBIfam" id="TIGR02517">
    <property type="entry name" value="type_II_gspD"/>
    <property type="match status" value="1"/>
</dbReference>
<dbReference type="InterPro" id="IPR000897">
    <property type="entry name" value="SRP54_GTPase_dom"/>
</dbReference>
<keyword evidence="4" id="KW-1134">Transmembrane beta strand</keyword>
<dbReference type="Gene3D" id="3.55.50.30">
    <property type="match status" value="1"/>
</dbReference>
<comment type="similarity">
    <text evidence="2">Belongs to the bacterial secretin family. GSP D subfamily.</text>
</comment>
<keyword evidence="16" id="KW-1185">Reference proteome</keyword>
<evidence type="ECO:0000256" key="9">
    <source>
        <dbReference type="ARBA" id="ARBA00023136"/>
    </source>
</evidence>
<accession>A0A4R6DY37</accession>
<dbReference type="InterPro" id="IPR013356">
    <property type="entry name" value="T2SS_GspD"/>
</dbReference>
<dbReference type="InterPro" id="IPR038591">
    <property type="entry name" value="NolW-like_sf"/>
</dbReference>
<organism evidence="15 16">
    <name type="scientific">Azoarcus indigens</name>
    <dbReference type="NCBI Taxonomy" id="29545"/>
    <lineage>
        <taxon>Bacteria</taxon>
        <taxon>Pseudomonadati</taxon>
        <taxon>Pseudomonadota</taxon>
        <taxon>Betaproteobacteria</taxon>
        <taxon>Rhodocyclales</taxon>
        <taxon>Zoogloeaceae</taxon>
        <taxon>Azoarcus</taxon>
    </lineage>
</organism>
<keyword evidence="10" id="KW-0998">Cell outer membrane</keyword>
<comment type="subcellular location">
    <subcellularLocation>
        <location evidence="1 11">Cell outer membrane</location>
    </subcellularLocation>
</comment>
<dbReference type="PROSITE" id="PS00300">
    <property type="entry name" value="SRP54"/>
    <property type="match status" value="1"/>
</dbReference>
<dbReference type="Gene3D" id="3.30.1370.120">
    <property type="match status" value="3"/>
</dbReference>
<keyword evidence="7" id="KW-0653">Protein transport</keyword>
<sequence length="820" mass="85690">MKLKTAYCLALTLPLAACGTTPPLERSLAESAAAASAAASAATSAETRTPTWAPRPLPPQEKPDDGRRLAPTLQPGSDLMIATPSARGQISGRGEAISLRFEQAPVTEVVHAILGDLLKVDYALVTPLSGEISLHTQAPVPREQVLPLLESLLQANGIAMVADAAGRYRVGKSDALKSSVPLPRQAGALAAGAGTVIVPLQYIGAGEMADILRPVASNEALLRVDTVRNLLMLAGSRNQLDGWLEIIATFDVDFLKGMSVGLFPLNNGSARDLAQELNALLGSSTVILERDSSASTAQAPASRNTANASAGRSTPSQANNAQANRAAQRNQNGANATTDTEQAGPLAGLVRVMAIERLNALLVVTPRAHYLEQVRVWIERLDNPQDSDADGQLYVYPVQNGSAQHLADLLNGLYGSGQIESSSGSGVANGLARSQGSTGTSFGSLGSGTSAFGGSGTGTTSAFGSGAQVSGTAVTQVSLGQGQAIRVVADNHNNALLIHASRRDYRRIEAALRRLDVAPTQVLIEASIVEVTLSDELKYGLQWYFQNSLRGGWTGQGQLSSTDSGAISNTGQGFFYSAINPAGSVRAVLNTLATRSLLNVLSNPTVMVQDNHTATIQVGDQQPIRSSTTITDGGTTTSSIQYKDTGVMLAVTPSVNAGDMVSLDVNQAITDVGEEDSATGQRAFNQRQVVSRVSVRSGETIVLGGLIRDNKTRGKQGIPVLHDLPVVGNLFGATTVSTVRTELLVMITPRVIRSEQDVRDIGSEIRNRMQGLKSLQGEARLSLGRLERVPEVPLASALPAPANGTLATPVEAVTAGTLAR</sequence>
<feature type="signal peptide" evidence="13">
    <location>
        <begin position="1"/>
        <end position="19"/>
    </location>
</feature>
<gene>
    <name evidence="15" type="ORF">C7389_11178</name>
</gene>
<dbReference type="GO" id="GO:0006614">
    <property type="term" value="P:SRP-dependent cotranslational protein targeting to membrane"/>
    <property type="evidence" value="ECO:0007669"/>
    <property type="project" value="InterPro"/>
</dbReference>
<protein>
    <submittedName>
        <fullName evidence="15">General secretion pathway protein D</fullName>
    </submittedName>
</protein>
<feature type="region of interest" description="Disordered" evidence="12">
    <location>
        <begin position="292"/>
        <end position="340"/>
    </location>
</feature>
<dbReference type="PANTHER" id="PTHR30332">
    <property type="entry name" value="PROBABLE GENERAL SECRETION PATHWAY PROTEIN D"/>
    <property type="match status" value="1"/>
</dbReference>
<evidence type="ECO:0000313" key="15">
    <source>
        <dbReference type="EMBL" id="TDN49599.1"/>
    </source>
</evidence>
<feature type="compositionally biased region" description="Low complexity" evidence="12">
    <location>
        <begin position="317"/>
        <end position="336"/>
    </location>
</feature>
<evidence type="ECO:0000256" key="12">
    <source>
        <dbReference type="SAM" id="MobiDB-lite"/>
    </source>
</evidence>